<keyword evidence="3" id="KW-1185">Reference proteome</keyword>
<accession>A0A3S5CZT7</accession>
<sequence>MLAVHYEWERLTATVHRCRLPFCDVTIGLVVGRGKALLVDTGTTLIEAAAIDADARRIAGCRVTHVVLTHKHFDHVLGSSAFGEAELICAPEVVQHLSFGTDQIRDHAIGYGAEAREVDRAIAALKPPGRGSYETVVDLGDRTVRITHPGRGHTNSDLVVVAPDVAKENVPVVVFTGDLVEESADPYIDADSDVSVWPATLDHLLAIGGPDAVYVPGHGRVVDAEFIRRQRDWLTERAHRPSH</sequence>
<dbReference type="FunFam" id="3.60.15.10:FF:000073">
    <property type="entry name" value="MBL fold metallo-hydrolase"/>
    <property type="match status" value="1"/>
</dbReference>
<dbReference type="InterPro" id="IPR050855">
    <property type="entry name" value="NDM-1-like"/>
</dbReference>
<dbReference type="EMBL" id="LR130759">
    <property type="protein sequence ID" value="VDM89036.1"/>
    <property type="molecule type" value="Genomic_DNA"/>
</dbReference>
<dbReference type="GO" id="GO:0008800">
    <property type="term" value="F:beta-lactamase activity"/>
    <property type="evidence" value="ECO:0007669"/>
    <property type="project" value="UniProtKB-EC"/>
</dbReference>
<evidence type="ECO:0000313" key="3">
    <source>
        <dbReference type="Proteomes" id="UP000269998"/>
    </source>
</evidence>
<dbReference type="SUPFAM" id="SSF56281">
    <property type="entry name" value="Metallo-hydrolase/oxidoreductase"/>
    <property type="match status" value="1"/>
</dbReference>
<evidence type="ECO:0000259" key="1">
    <source>
        <dbReference type="SMART" id="SM00849"/>
    </source>
</evidence>
<dbReference type="Proteomes" id="UP000269998">
    <property type="component" value="Chromosome"/>
</dbReference>
<dbReference type="EC" id="3.5.2.6" evidence="2"/>
<reference evidence="3" key="1">
    <citation type="submission" date="2018-02" db="EMBL/GenBank/DDBJ databases">
        <authorList>
            <person name="Seth-Smith MB H."/>
            <person name="Seth-Smith H."/>
        </authorList>
    </citation>
    <scope>NUCLEOTIDE SEQUENCE [LARGE SCALE GENOMIC DNA]</scope>
</reference>
<evidence type="ECO:0000313" key="2">
    <source>
        <dbReference type="EMBL" id="VDM89036.1"/>
    </source>
</evidence>
<keyword evidence="2" id="KW-0378">Hydrolase</keyword>
<protein>
    <submittedName>
        <fullName evidence="2">Beta-lactamase 2</fullName>
        <ecNumber evidence="2">3.5.2.6</ecNumber>
    </submittedName>
</protein>
<dbReference type="PANTHER" id="PTHR42951:SF4">
    <property type="entry name" value="ACYL-COENZYME A THIOESTERASE MBLAC2"/>
    <property type="match status" value="1"/>
</dbReference>
<feature type="domain" description="Metallo-beta-lactamase" evidence="1">
    <location>
        <begin position="24"/>
        <end position="218"/>
    </location>
</feature>
<dbReference type="Gene3D" id="3.60.15.10">
    <property type="entry name" value="Ribonuclease Z/Hydroxyacylglutathione hydrolase-like"/>
    <property type="match status" value="1"/>
</dbReference>
<name>A0A3S5CZT7_9MYCO</name>
<dbReference type="AlphaFoldDB" id="A0A3S5CZT7"/>
<dbReference type="Pfam" id="PF00753">
    <property type="entry name" value="Lactamase_B"/>
    <property type="match status" value="1"/>
</dbReference>
<dbReference type="SMART" id="SM00849">
    <property type="entry name" value="Lactamase_B"/>
    <property type="match status" value="1"/>
</dbReference>
<gene>
    <name evidence="2" type="ORF">MB901379_02603</name>
</gene>
<dbReference type="InterPro" id="IPR036866">
    <property type="entry name" value="RibonucZ/Hydroxyglut_hydro"/>
</dbReference>
<dbReference type="InterPro" id="IPR001279">
    <property type="entry name" value="Metallo-B-lactamas"/>
</dbReference>
<dbReference type="KEGG" id="mbai:MB901379_02603"/>
<organism evidence="2 3">
    <name type="scientific">Mycobacterium basiliense</name>
    <dbReference type="NCBI Taxonomy" id="2094119"/>
    <lineage>
        <taxon>Bacteria</taxon>
        <taxon>Bacillati</taxon>
        <taxon>Actinomycetota</taxon>
        <taxon>Actinomycetes</taxon>
        <taxon>Mycobacteriales</taxon>
        <taxon>Mycobacteriaceae</taxon>
        <taxon>Mycobacterium</taxon>
    </lineage>
</organism>
<proteinExistence type="predicted"/>
<dbReference type="PANTHER" id="PTHR42951">
    <property type="entry name" value="METALLO-BETA-LACTAMASE DOMAIN-CONTAINING"/>
    <property type="match status" value="1"/>
</dbReference>